<keyword evidence="1" id="KW-0472">Membrane</keyword>
<keyword evidence="1" id="KW-1133">Transmembrane helix</keyword>
<organism evidence="2 3">
    <name type="scientific">Marinibacterium profundimaris</name>
    <dbReference type="NCBI Taxonomy" id="1679460"/>
    <lineage>
        <taxon>Bacteria</taxon>
        <taxon>Pseudomonadati</taxon>
        <taxon>Pseudomonadota</taxon>
        <taxon>Alphaproteobacteria</taxon>
        <taxon>Rhodobacterales</taxon>
        <taxon>Paracoccaceae</taxon>
        <taxon>Marinibacterium</taxon>
    </lineage>
</organism>
<evidence type="ECO:0000313" key="2">
    <source>
        <dbReference type="EMBL" id="OWU72847.1"/>
    </source>
</evidence>
<sequence>MATEQGSSGVIWQPTGAGDVAVRLDAAAPDLHPRLKAAEAGIVAGCAAALFPALARTLDPETQLSVLLCSWIIARVDRIDELRGLQRRGEAQVAVATGPAARRTAILDFAAALDRSRRDQWRDARAFRKWFEVDAVIDRAERLQGEEARAASVGLDRLAGIVLSQTDPPHETLVALRQLFDRVLGAALDPRTLAAALRCLETAAMTGERSQRALAAAFSHRVARAALAQETDPLVQEAALACLCRLVPESGAVALARHMERPAQGDAFWIQRAAVRLALERCPERKETAEVIARAEASPSAAVRQALALFRPAANGTQDAATRRLATGDPDRKVRLAALSRLPGQLRGRDGAAAEQAFIDALSAETDEDVLRLIFELAEAEAFARVRSGAEDEARTWAARVLPGIARHHETAASDVVRRRAAAAREGIWCATTPGAFALHEALDAFARTMGEGSARRLSRTLSRTMRDGDLAGRVLAVLARRDFGLSLERAALGRLRLRRGDGFGMRLWRVLHEFRHPGTEKRQAFRHTIGRVNGGHLSAPSGVLAELAQTKVPGEPLFDETEQGWHNYLPLLDLVISATRGAEPHKIYTPEGITRIVPPRSGFGRWRARLRISRDFERLAELRNTPGSGAYLAALAEHGISVKLAPHAGAGSDTRLDRYFPALSLPALPILAGMDERWQSYIYSIYQNTLGQLAVFIALAVAWFFGRHYVLSRRIRRVRRALPLVIGGWGTRGKSGTERLKAAVFNGLGLPLMSKTTGCEAMFLQAEAYGPTKELFLFRPFDKATIWEQARVARMGRDMGSAVVLWECMGLTPSYVSILQRQWMRDDLSTITNTYPDHEDLQGPAGRNIPEVMTEFIPERSTVLTTEEQMLPILAQGARARRTRLIPVDWRAPLMIPDEALARFPYAEHPANIALVLRMAEELGLDRERSLREMADRVVPDLGVLKIYPEAPVGRRRLEFVNGMSANERFGAMGNWRRTGFAAHDLLEDPGQYLVTVVNNRGDRVPRSRVFADILANDFMADAHLLIGSNLSGMQGFIEGAWAERAARFSLRDGEGHFLSAAAAGDRIRAEARKLRVFHEAPQLAAMAAAMLGEPGAPTDPAALAAALAARGADPQEAAFARAEMERRARQLDEAEALLTAAGQHVDAALEARCRDIFGGWFRARFHVVDDYHATGEEVVGRLVSLAPPGLLTRVMGIQNIKGTGLGFIYKWQDYDAQNTALVDLESGQPDRIEAGLRALETGPVIGRLGRDRVLRALDGIDAEASRLPAAIGPRSAALRYGLAPATAPGPDTGGKGGKAGGGLLAPVLQTVEGMLDAFAAIRRRNRADRVYAELAAQRIGRNRAAQEIQALNAQQKGGWLKAALARSMPGRRRGETA</sequence>
<keyword evidence="3" id="KW-1185">Reference proteome</keyword>
<keyword evidence="1" id="KW-0812">Transmembrane</keyword>
<dbReference type="RefSeq" id="WP_088650534.1">
    <property type="nucleotide sequence ID" value="NZ_AQQR01000005.1"/>
</dbReference>
<evidence type="ECO:0000256" key="1">
    <source>
        <dbReference type="SAM" id="Phobius"/>
    </source>
</evidence>
<reference evidence="2 3" key="1">
    <citation type="submission" date="2013-04" db="EMBL/GenBank/DDBJ databases">
        <title>Oceanicola sp. 22II1-22F33 Genome Sequencing.</title>
        <authorList>
            <person name="Lai Q."/>
            <person name="Li G."/>
            <person name="Shao Z."/>
        </authorList>
    </citation>
    <scope>NUCLEOTIDE SEQUENCE [LARGE SCALE GENOMIC DNA]</scope>
    <source>
        <strain evidence="2 3">22II1-22F33</strain>
    </source>
</reference>
<dbReference type="GO" id="GO:0045227">
    <property type="term" value="P:capsule polysaccharide biosynthetic process"/>
    <property type="evidence" value="ECO:0007669"/>
    <property type="project" value="InterPro"/>
</dbReference>
<dbReference type="OrthoDB" id="2884at2"/>
<proteinExistence type="predicted"/>
<gene>
    <name evidence="2" type="ORF">ATO3_14180</name>
</gene>
<dbReference type="InterPro" id="IPR008337">
    <property type="entry name" value="Capsule_biosynth_CapB"/>
</dbReference>
<dbReference type="EMBL" id="AQQR01000005">
    <property type="protein sequence ID" value="OWU72847.1"/>
    <property type="molecule type" value="Genomic_DNA"/>
</dbReference>
<accession>A0A225NGN6</accession>
<name>A0A225NGN6_9RHOB</name>
<feature type="transmembrane region" description="Helical" evidence="1">
    <location>
        <begin position="691"/>
        <end position="711"/>
    </location>
</feature>
<protein>
    <recommendedName>
        <fullName evidence="4">Capsule biosynthesis protein CapB</fullName>
    </recommendedName>
</protein>
<evidence type="ECO:0000313" key="3">
    <source>
        <dbReference type="Proteomes" id="UP000215377"/>
    </source>
</evidence>
<comment type="caution">
    <text evidence="2">The sequence shown here is derived from an EMBL/GenBank/DDBJ whole genome shotgun (WGS) entry which is preliminary data.</text>
</comment>
<evidence type="ECO:0008006" key="4">
    <source>
        <dbReference type="Google" id="ProtNLM"/>
    </source>
</evidence>
<dbReference type="PRINTS" id="PR01758">
    <property type="entry name" value="CAPSULEPROTB"/>
</dbReference>
<dbReference type="Proteomes" id="UP000215377">
    <property type="component" value="Unassembled WGS sequence"/>
</dbReference>
<dbReference type="GO" id="GO:0016020">
    <property type="term" value="C:membrane"/>
    <property type="evidence" value="ECO:0007669"/>
    <property type="project" value="InterPro"/>
</dbReference>